<dbReference type="RefSeq" id="WP_123225748.1">
    <property type="nucleotide sequence ID" value="NZ_RJSE01000002.1"/>
</dbReference>
<keyword evidence="4" id="KW-1185">Reference proteome</keyword>
<dbReference type="SUPFAM" id="SSF46955">
    <property type="entry name" value="Putative DNA-binding domain"/>
    <property type="match status" value="1"/>
</dbReference>
<dbReference type="AlphaFoldDB" id="A0A3N0CQU7"/>
<protein>
    <submittedName>
        <fullName evidence="3">MerR family transcriptional regulator</fullName>
    </submittedName>
</protein>
<feature type="domain" description="HTH merR-type" evidence="2">
    <location>
        <begin position="30"/>
        <end position="82"/>
    </location>
</feature>
<dbReference type="InterPro" id="IPR009061">
    <property type="entry name" value="DNA-bd_dom_put_sf"/>
</dbReference>
<dbReference type="OrthoDB" id="3191171at2"/>
<name>A0A3N0CQU7_9ACTN</name>
<accession>A0A3N0CQU7</accession>
<dbReference type="InterPro" id="IPR047057">
    <property type="entry name" value="MerR_fam"/>
</dbReference>
<dbReference type="GO" id="GO:0003700">
    <property type="term" value="F:DNA-binding transcription factor activity"/>
    <property type="evidence" value="ECO:0007669"/>
    <property type="project" value="InterPro"/>
</dbReference>
<dbReference type="Gene3D" id="1.10.1660.10">
    <property type="match status" value="1"/>
</dbReference>
<evidence type="ECO:0000313" key="4">
    <source>
        <dbReference type="Proteomes" id="UP000267128"/>
    </source>
</evidence>
<organism evidence="3 4">
    <name type="scientific">Nocardioides marmoriginsengisoli</name>
    <dbReference type="NCBI Taxonomy" id="661483"/>
    <lineage>
        <taxon>Bacteria</taxon>
        <taxon>Bacillati</taxon>
        <taxon>Actinomycetota</taxon>
        <taxon>Actinomycetes</taxon>
        <taxon>Propionibacteriales</taxon>
        <taxon>Nocardioidaceae</taxon>
        <taxon>Nocardioides</taxon>
    </lineage>
</organism>
<dbReference type="Pfam" id="PF13411">
    <property type="entry name" value="MerR_1"/>
    <property type="match status" value="1"/>
</dbReference>
<dbReference type="PANTHER" id="PTHR30204:SF89">
    <property type="entry name" value="HTH MERR-TYPE DOMAIN-CONTAINING PROTEIN"/>
    <property type="match status" value="1"/>
</dbReference>
<dbReference type="SMART" id="SM00422">
    <property type="entry name" value="HTH_MERR"/>
    <property type="match status" value="1"/>
</dbReference>
<dbReference type="PROSITE" id="PS50937">
    <property type="entry name" value="HTH_MERR_2"/>
    <property type="match status" value="1"/>
</dbReference>
<gene>
    <name evidence="3" type="ORF">EFK50_01270</name>
</gene>
<dbReference type="CDD" id="cd00592">
    <property type="entry name" value="HTH_MerR-like"/>
    <property type="match status" value="1"/>
</dbReference>
<keyword evidence="1" id="KW-0238">DNA-binding</keyword>
<proteinExistence type="predicted"/>
<reference evidence="3 4" key="1">
    <citation type="submission" date="2018-11" db="EMBL/GenBank/DDBJ databases">
        <authorList>
            <person name="Li F."/>
        </authorList>
    </citation>
    <scope>NUCLEOTIDE SEQUENCE [LARGE SCALE GENOMIC DNA]</scope>
    <source>
        <strain evidence="3 4">Gsoil 097</strain>
    </source>
</reference>
<evidence type="ECO:0000256" key="1">
    <source>
        <dbReference type="ARBA" id="ARBA00023125"/>
    </source>
</evidence>
<dbReference type="InterPro" id="IPR000551">
    <property type="entry name" value="MerR-type_HTH_dom"/>
</dbReference>
<sequence>MRQTARKSIGQALADLSAEFPEEEIKESKLRFLEAEGLVEPERSPSGYRKYSVEDMERLRYIIRAQREYYLPLKVIREHLDAIDRGLEPPALSGGPTVPTGVRNDTAADLLRSDRSDVRVSRRELIKTAQITEELLVQLEGFGLVRTRSGSKHYDADAVVVAQAAGELAAFGIEPRHLRAFKTAADREIGLVEQVVSPIRRSREDGAEGRAAQAVEEIAALSLRLHATLVRTGLRSLR</sequence>
<dbReference type="GO" id="GO:0003677">
    <property type="term" value="F:DNA binding"/>
    <property type="evidence" value="ECO:0007669"/>
    <property type="project" value="UniProtKB-KW"/>
</dbReference>
<evidence type="ECO:0000313" key="3">
    <source>
        <dbReference type="EMBL" id="RNL65709.1"/>
    </source>
</evidence>
<evidence type="ECO:0000259" key="2">
    <source>
        <dbReference type="PROSITE" id="PS50937"/>
    </source>
</evidence>
<dbReference type="PANTHER" id="PTHR30204">
    <property type="entry name" value="REDOX-CYCLING DRUG-SENSING TRANSCRIPTIONAL ACTIVATOR SOXR"/>
    <property type="match status" value="1"/>
</dbReference>
<dbReference type="EMBL" id="RJSE01000002">
    <property type="protein sequence ID" value="RNL65709.1"/>
    <property type="molecule type" value="Genomic_DNA"/>
</dbReference>
<comment type="caution">
    <text evidence="3">The sequence shown here is derived from an EMBL/GenBank/DDBJ whole genome shotgun (WGS) entry which is preliminary data.</text>
</comment>
<dbReference type="Proteomes" id="UP000267128">
    <property type="component" value="Unassembled WGS sequence"/>
</dbReference>